<dbReference type="Proteomes" id="UP001516472">
    <property type="component" value="Unassembled WGS sequence"/>
</dbReference>
<feature type="region of interest" description="Disordered" evidence="2">
    <location>
        <begin position="124"/>
        <end position="143"/>
    </location>
</feature>
<name>A0ABR9PX20_9BACT</name>
<evidence type="ECO:0000313" key="4">
    <source>
        <dbReference type="Proteomes" id="UP001516472"/>
    </source>
</evidence>
<comment type="caution">
    <text evidence="3">The sequence shown here is derived from an EMBL/GenBank/DDBJ whole genome shotgun (WGS) entry which is preliminary data.</text>
</comment>
<protein>
    <submittedName>
        <fullName evidence="3">Uncharacterized protein</fullName>
    </submittedName>
</protein>
<evidence type="ECO:0000256" key="1">
    <source>
        <dbReference type="SAM" id="Coils"/>
    </source>
</evidence>
<evidence type="ECO:0000256" key="2">
    <source>
        <dbReference type="SAM" id="MobiDB-lite"/>
    </source>
</evidence>
<dbReference type="RefSeq" id="WP_193429661.1">
    <property type="nucleotide sequence ID" value="NZ_CBCSIP010000457.1"/>
</dbReference>
<organism evidence="3 4">
    <name type="scientific">Corallococcus soli</name>
    <dbReference type="NCBI Taxonomy" id="2710757"/>
    <lineage>
        <taxon>Bacteria</taxon>
        <taxon>Pseudomonadati</taxon>
        <taxon>Myxococcota</taxon>
        <taxon>Myxococcia</taxon>
        <taxon>Myxococcales</taxon>
        <taxon>Cystobacterineae</taxon>
        <taxon>Myxococcaceae</taxon>
        <taxon>Corallococcus</taxon>
    </lineage>
</organism>
<keyword evidence="4" id="KW-1185">Reference proteome</keyword>
<sequence length="143" mass="15507">MAADPKQSEVMQQINEAFQAAESKLAKLREAVERNTELARANGKAAFLKDKKEQTHRELGEAVWQSIQQGRLTLPAGFDRFLAAIAAAEKASLDHAAQLTDLLREGEEAAERLKVAKPPVAKPPVAKSVAKPQTVVASGVKKR</sequence>
<accession>A0ABR9PX20</accession>
<dbReference type="EMBL" id="JAAIYO010000012">
    <property type="protein sequence ID" value="MBE4752473.1"/>
    <property type="molecule type" value="Genomic_DNA"/>
</dbReference>
<evidence type="ECO:0000313" key="3">
    <source>
        <dbReference type="EMBL" id="MBE4752473.1"/>
    </source>
</evidence>
<gene>
    <name evidence="3" type="ORF">G4177_30335</name>
</gene>
<keyword evidence="1" id="KW-0175">Coiled coil</keyword>
<feature type="coiled-coil region" evidence="1">
    <location>
        <begin position="11"/>
        <end position="58"/>
    </location>
</feature>
<proteinExistence type="predicted"/>
<reference evidence="3 4" key="1">
    <citation type="submission" date="2020-02" db="EMBL/GenBank/DDBJ databases">
        <authorList>
            <person name="Babadi Z.K."/>
            <person name="Risdian C."/>
            <person name="Ebrahimipour G.H."/>
            <person name="Wink J."/>
        </authorList>
    </citation>
    <scope>NUCLEOTIDE SEQUENCE [LARGE SCALE GENOMIC DNA]</scope>
    <source>
        <strain evidence="3 4">ZKHCc1 1396</strain>
    </source>
</reference>